<dbReference type="SUPFAM" id="SSF54826">
    <property type="entry name" value="Enolase N-terminal domain-like"/>
    <property type="match status" value="1"/>
</dbReference>
<comment type="similarity">
    <text evidence="1 7">Belongs to the mandelate racemase/muconate lactonizing enzyme family.</text>
</comment>
<dbReference type="Pfam" id="PF02746">
    <property type="entry name" value="MR_MLE_N"/>
    <property type="match status" value="1"/>
</dbReference>
<dbReference type="InterPro" id="IPR013341">
    <property type="entry name" value="Mandelate_racemase_N_dom"/>
</dbReference>
<feature type="binding site" evidence="6">
    <location>
        <position position="181"/>
    </location>
    <ligand>
        <name>Mg(2+)</name>
        <dbReference type="ChEBI" id="CHEBI:18420"/>
    </ligand>
</feature>
<keyword evidence="10" id="KW-1185">Reference proteome</keyword>
<keyword evidence="2 6" id="KW-0479">Metal-binding</keyword>
<dbReference type="GO" id="GO:0016855">
    <property type="term" value="F:racemase and epimerase activity, acting on amino acids and derivatives"/>
    <property type="evidence" value="ECO:0007669"/>
    <property type="project" value="UniProtKB-UniRule"/>
</dbReference>
<dbReference type="Proteomes" id="UP000315440">
    <property type="component" value="Unassembled WGS sequence"/>
</dbReference>
<dbReference type="Gene3D" id="3.30.390.10">
    <property type="entry name" value="Enolase-like, N-terminal domain"/>
    <property type="match status" value="1"/>
</dbReference>
<dbReference type="InterPro" id="IPR018110">
    <property type="entry name" value="Mandel_Rmase/mucon_lact_enz_CS"/>
</dbReference>
<dbReference type="Gene3D" id="3.20.20.120">
    <property type="entry name" value="Enolase-like C-terminal domain"/>
    <property type="match status" value="1"/>
</dbReference>
<evidence type="ECO:0000256" key="1">
    <source>
        <dbReference type="ARBA" id="ARBA00008031"/>
    </source>
</evidence>
<dbReference type="GO" id="GO:0009063">
    <property type="term" value="P:amino acid catabolic process"/>
    <property type="evidence" value="ECO:0007669"/>
    <property type="project" value="InterPro"/>
</dbReference>
<dbReference type="PANTHER" id="PTHR48080:SF3">
    <property type="entry name" value="ENOLASE SUPERFAMILY MEMBER DDB_G0284701"/>
    <property type="match status" value="1"/>
</dbReference>
<gene>
    <name evidence="9" type="ORF">Mal64_27750</name>
</gene>
<dbReference type="PANTHER" id="PTHR48080">
    <property type="entry name" value="D-GALACTONATE DEHYDRATASE-RELATED"/>
    <property type="match status" value="1"/>
</dbReference>
<dbReference type="InterPro" id="IPR034593">
    <property type="entry name" value="DgoD-like"/>
</dbReference>
<organism evidence="9 10">
    <name type="scientific">Pseudobythopirellula maris</name>
    <dbReference type="NCBI Taxonomy" id="2527991"/>
    <lineage>
        <taxon>Bacteria</taxon>
        <taxon>Pseudomonadati</taxon>
        <taxon>Planctomycetota</taxon>
        <taxon>Planctomycetia</taxon>
        <taxon>Pirellulales</taxon>
        <taxon>Lacipirellulaceae</taxon>
        <taxon>Pseudobythopirellula</taxon>
    </lineage>
</organism>
<dbReference type="Pfam" id="PF13378">
    <property type="entry name" value="MR_MLE_C"/>
    <property type="match status" value="1"/>
</dbReference>
<dbReference type="EMBL" id="SJPQ01000003">
    <property type="protein sequence ID" value="TWT87237.1"/>
    <property type="molecule type" value="Genomic_DNA"/>
</dbReference>
<dbReference type="AlphaFoldDB" id="A0A5C5ZJL9"/>
<dbReference type="InterPro" id="IPR029017">
    <property type="entry name" value="Enolase-like_N"/>
</dbReference>
<evidence type="ECO:0000256" key="4">
    <source>
        <dbReference type="ARBA" id="ARBA00023235"/>
    </source>
</evidence>
<feature type="binding site" evidence="6">
    <location>
        <position position="232"/>
    </location>
    <ligand>
        <name>Mg(2+)</name>
        <dbReference type="ChEBI" id="CHEBI:18420"/>
    </ligand>
</feature>
<dbReference type="InterPro" id="IPR036849">
    <property type="entry name" value="Enolase-like_C_sf"/>
</dbReference>
<feature type="active site" description="Proton acceptor; specific for (R)-substrate epimerization" evidence="5">
    <location>
        <position position="156"/>
    </location>
</feature>
<dbReference type="RefSeq" id="WP_231993743.1">
    <property type="nucleotide sequence ID" value="NZ_SJPQ01000003.1"/>
</dbReference>
<evidence type="ECO:0000313" key="10">
    <source>
        <dbReference type="Proteomes" id="UP000315440"/>
    </source>
</evidence>
<dbReference type="CDD" id="cd03319">
    <property type="entry name" value="L-Ala-DL-Glu_epimerase"/>
    <property type="match status" value="1"/>
</dbReference>
<evidence type="ECO:0000259" key="8">
    <source>
        <dbReference type="SMART" id="SM00922"/>
    </source>
</evidence>
<accession>A0A5C5ZJL9</accession>
<sequence length="350" mass="37591">MIELSCQSFDLPLKHEFTIARSSTSVQPTLVVQLGEEGAYGYGEATTNDYYGVTLENMTEALDRVRPLLADSTARDPESLLAEAAARLADMPFALCALDCAVHDLWGKLAGEPLHRLWGLSTEDAPLSDFTIGIDKVSVMVDKIREAPGWPIYKIKLGTPHDDLAIIRALREETDAVFRVDANCGWTVSQAIELSHALRDHGVEFIEQPLPADDVDGAARLFAESALPVIADESCVVESDVERCEGLFHGVNIKLVKCGGLAPARRMITTARRLGLSVMAGCMTESTVGISAIAQLLPLLDHVDMDGAELISKDIATGARLDKGRCVFPTSPGLGVALIDGPLTAQEPVS</sequence>
<evidence type="ECO:0000256" key="6">
    <source>
        <dbReference type="PIRSR" id="PIRSR634603-3"/>
    </source>
</evidence>
<feature type="active site" description="Proton acceptor; specific for (S)-substrate epimerization" evidence="5">
    <location>
        <position position="254"/>
    </location>
</feature>
<name>A0A5C5ZJL9_9BACT</name>
<proteinExistence type="inferred from homology"/>
<dbReference type="SUPFAM" id="SSF51604">
    <property type="entry name" value="Enolase C-terminal domain-like"/>
    <property type="match status" value="1"/>
</dbReference>
<dbReference type="InterPro" id="IPR034603">
    <property type="entry name" value="Dipeptide_epimerase"/>
</dbReference>
<evidence type="ECO:0000313" key="9">
    <source>
        <dbReference type="EMBL" id="TWT87237.1"/>
    </source>
</evidence>
<feature type="binding site" evidence="6">
    <location>
        <position position="207"/>
    </location>
    <ligand>
        <name>Mg(2+)</name>
        <dbReference type="ChEBI" id="CHEBI:18420"/>
    </ligand>
</feature>
<dbReference type="EC" id="5.1.1.-" evidence="7"/>
<feature type="domain" description="Mandelate racemase/muconate lactonizing enzyme C-terminal" evidence="8">
    <location>
        <begin position="137"/>
        <end position="228"/>
    </location>
</feature>
<dbReference type="InterPro" id="IPR029065">
    <property type="entry name" value="Enolase_C-like"/>
</dbReference>
<dbReference type="SFLD" id="SFLDS00001">
    <property type="entry name" value="Enolase"/>
    <property type="match status" value="1"/>
</dbReference>
<dbReference type="GO" id="GO:0046872">
    <property type="term" value="F:metal ion binding"/>
    <property type="evidence" value="ECO:0007669"/>
    <property type="project" value="UniProtKB-KW"/>
</dbReference>
<evidence type="ECO:0000256" key="5">
    <source>
        <dbReference type="PIRSR" id="PIRSR634603-1"/>
    </source>
</evidence>
<reference evidence="9 10" key="1">
    <citation type="submission" date="2019-02" db="EMBL/GenBank/DDBJ databases">
        <title>Deep-cultivation of Planctomycetes and their phenomic and genomic characterization uncovers novel biology.</title>
        <authorList>
            <person name="Wiegand S."/>
            <person name="Jogler M."/>
            <person name="Boedeker C."/>
            <person name="Pinto D."/>
            <person name="Vollmers J."/>
            <person name="Rivas-Marin E."/>
            <person name="Kohn T."/>
            <person name="Peeters S.H."/>
            <person name="Heuer A."/>
            <person name="Rast P."/>
            <person name="Oberbeckmann S."/>
            <person name="Bunk B."/>
            <person name="Jeske O."/>
            <person name="Meyerdierks A."/>
            <person name="Storesund J.E."/>
            <person name="Kallscheuer N."/>
            <person name="Luecker S."/>
            <person name="Lage O.M."/>
            <person name="Pohl T."/>
            <person name="Merkel B.J."/>
            <person name="Hornburger P."/>
            <person name="Mueller R.-W."/>
            <person name="Bruemmer F."/>
            <person name="Labrenz M."/>
            <person name="Spormann A.M."/>
            <person name="Op Den Camp H."/>
            <person name="Overmann J."/>
            <person name="Amann R."/>
            <person name="Jetten M.S.M."/>
            <person name="Mascher T."/>
            <person name="Medema M.H."/>
            <person name="Devos D.P."/>
            <person name="Kaster A.-K."/>
            <person name="Ovreas L."/>
            <person name="Rohde M."/>
            <person name="Galperin M.Y."/>
            <person name="Jogler C."/>
        </authorList>
    </citation>
    <scope>NUCLEOTIDE SEQUENCE [LARGE SCALE GENOMIC DNA]</scope>
    <source>
        <strain evidence="9 10">Mal64</strain>
    </source>
</reference>
<protein>
    <recommendedName>
        <fullName evidence="7">Dipeptide epimerase</fullName>
        <ecNumber evidence="7">5.1.1.-</ecNumber>
    </recommendedName>
</protein>
<keyword evidence="4 7" id="KW-0413">Isomerase</keyword>
<comment type="cofactor">
    <cofactor evidence="6 7">
        <name>Mg(2+)</name>
        <dbReference type="ChEBI" id="CHEBI:18420"/>
    </cofactor>
    <text evidence="6 7">Binds 1 Mg(2+) ion per subunit.</text>
</comment>
<dbReference type="SFLD" id="SFLDG00180">
    <property type="entry name" value="muconate_cycloisomerase"/>
    <property type="match status" value="1"/>
</dbReference>
<dbReference type="SMART" id="SM00922">
    <property type="entry name" value="MR_MLE"/>
    <property type="match status" value="1"/>
</dbReference>
<evidence type="ECO:0000256" key="3">
    <source>
        <dbReference type="ARBA" id="ARBA00022842"/>
    </source>
</evidence>
<dbReference type="InterPro" id="IPR013342">
    <property type="entry name" value="Mandelate_racemase_C"/>
</dbReference>
<comment type="caution">
    <text evidence="9">The sequence shown here is derived from an EMBL/GenBank/DDBJ whole genome shotgun (WGS) entry which is preliminary data.</text>
</comment>
<evidence type="ECO:0000256" key="2">
    <source>
        <dbReference type="ARBA" id="ARBA00022723"/>
    </source>
</evidence>
<keyword evidence="3 6" id="KW-0460">Magnesium</keyword>
<evidence type="ECO:0000256" key="7">
    <source>
        <dbReference type="RuleBase" id="RU366006"/>
    </source>
</evidence>
<dbReference type="PROSITE" id="PS00909">
    <property type="entry name" value="MR_MLE_2"/>
    <property type="match status" value="1"/>
</dbReference>